<reference evidence="1" key="1">
    <citation type="submission" date="2021-06" db="EMBL/GenBank/DDBJ databases">
        <authorList>
            <person name="Kallberg Y."/>
            <person name="Tangrot J."/>
            <person name="Rosling A."/>
        </authorList>
    </citation>
    <scope>NUCLEOTIDE SEQUENCE</scope>
    <source>
        <strain evidence="1">AU212A</strain>
    </source>
</reference>
<accession>A0ACA9KQ05</accession>
<name>A0ACA9KQ05_9GLOM</name>
<proteinExistence type="predicted"/>
<dbReference type="EMBL" id="CAJVPM010002418">
    <property type="protein sequence ID" value="CAG8486129.1"/>
    <property type="molecule type" value="Genomic_DNA"/>
</dbReference>
<sequence length="198" mass="22284">MAQMSESYDIDINTGVDDDDAMMVDEDTRPASIKRKGRGFRSESKDESRDGVRSGDKYDQFESTTDEDAAAGRAQRSVEGWIVLVVGLHEESTEDEITDKFADYGEIKNLHLNLDRRTGFVKGYALVEYETYKEAKNAIDAVNGTKLLGSTLHCDFAFIRAPINISSSTDRELRDRGPNRNRTGGRRRGRSTSPSRRY</sequence>
<evidence type="ECO:0000313" key="1">
    <source>
        <dbReference type="EMBL" id="CAG8486129.1"/>
    </source>
</evidence>
<comment type="caution">
    <text evidence="1">The sequence shown here is derived from an EMBL/GenBank/DDBJ whole genome shotgun (WGS) entry which is preliminary data.</text>
</comment>
<organism evidence="1 2">
    <name type="scientific">Scutellospora calospora</name>
    <dbReference type="NCBI Taxonomy" id="85575"/>
    <lineage>
        <taxon>Eukaryota</taxon>
        <taxon>Fungi</taxon>
        <taxon>Fungi incertae sedis</taxon>
        <taxon>Mucoromycota</taxon>
        <taxon>Glomeromycotina</taxon>
        <taxon>Glomeromycetes</taxon>
        <taxon>Diversisporales</taxon>
        <taxon>Gigasporaceae</taxon>
        <taxon>Scutellospora</taxon>
    </lineage>
</organism>
<keyword evidence="2" id="KW-1185">Reference proteome</keyword>
<evidence type="ECO:0000313" key="2">
    <source>
        <dbReference type="Proteomes" id="UP000789860"/>
    </source>
</evidence>
<protein>
    <submittedName>
        <fullName evidence="1">5286_t:CDS:1</fullName>
    </submittedName>
</protein>
<dbReference type="Proteomes" id="UP000789860">
    <property type="component" value="Unassembled WGS sequence"/>
</dbReference>
<gene>
    <name evidence="1" type="ORF">SCALOS_LOCUS2638</name>
</gene>